<dbReference type="EMBL" id="CP099489">
    <property type="protein sequence ID" value="USQ78584.1"/>
    <property type="molecule type" value="Genomic_DNA"/>
</dbReference>
<dbReference type="SUPFAM" id="SSF48256">
    <property type="entry name" value="Citrate synthase"/>
    <property type="match status" value="1"/>
</dbReference>
<sequence length="393" mass="41222">MTTTQLLPDHLIAPPGLKGVVVADTSTGDVRGQEGFYHFREFSAVELSLTRAFEEVCHLMLEGALPTPEQATALQSELAEAAVLPPDLIAVLPAIARSGPDRASLSRLRTAVSHLGALEGFGPTYGADAAQVRADVLRMVAAVPVIQAALHRLRAGLEPLPARPELGAAGSWLWMVTGAEPSAAHRSAIGAYLTSTIDHGFSASTFAARVVTSAGSDVASAVGAAIGTFAGPLHGGAPDRALDSLDEIGSPDRARAWVRASVEVGERIMGFGHPVYQTMDPRAAMLRDIALQLGGPLADLAVQVEQEVIQALSELKPGRELHTNVEFYAGVVMELCGLPRELFTPTFATARVVGWGAHILEQSQSSKIFRPSARYVGPPAPAPLPSPTQALPA</sequence>
<comment type="similarity">
    <text evidence="2 5 6">Belongs to the citrate synthase family.</text>
</comment>
<evidence type="ECO:0000313" key="8">
    <source>
        <dbReference type="Proteomes" id="UP001056455"/>
    </source>
</evidence>
<evidence type="ECO:0000256" key="1">
    <source>
        <dbReference type="ARBA" id="ARBA00005163"/>
    </source>
</evidence>
<gene>
    <name evidence="7" type="ORF">NF556_13185</name>
</gene>
<dbReference type="PROSITE" id="PS00480">
    <property type="entry name" value="CITRATE_SYNTHASE"/>
    <property type="match status" value="1"/>
</dbReference>
<evidence type="ECO:0000256" key="6">
    <source>
        <dbReference type="RuleBase" id="RU003406"/>
    </source>
</evidence>
<dbReference type="Gene3D" id="1.10.230.10">
    <property type="entry name" value="Cytochrome P450-Terp, domain 2"/>
    <property type="match status" value="1"/>
</dbReference>
<keyword evidence="8" id="KW-1185">Reference proteome</keyword>
<comment type="pathway">
    <text evidence="1">Carbohydrate metabolism; tricarboxylic acid cycle.</text>
</comment>
<protein>
    <recommendedName>
        <fullName evidence="5">Citrate synthase</fullName>
    </recommendedName>
</protein>
<dbReference type="InterPro" id="IPR024176">
    <property type="entry name" value="Citrate_synthase_bac-typ"/>
</dbReference>
<dbReference type="RefSeq" id="WP_252591382.1">
    <property type="nucleotide sequence ID" value="NZ_CP099489.1"/>
</dbReference>
<evidence type="ECO:0000313" key="7">
    <source>
        <dbReference type="EMBL" id="USQ78584.1"/>
    </source>
</evidence>
<dbReference type="Gene3D" id="1.10.580.10">
    <property type="entry name" value="Citrate Synthase, domain 1"/>
    <property type="match status" value="1"/>
</dbReference>
<name>A0ABY4YPG2_9MICO</name>
<dbReference type="InterPro" id="IPR002020">
    <property type="entry name" value="Citrate_synthase"/>
</dbReference>
<evidence type="ECO:0000256" key="3">
    <source>
        <dbReference type="ARBA" id="ARBA00022679"/>
    </source>
</evidence>
<dbReference type="InterPro" id="IPR036969">
    <property type="entry name" value="Citrate_synthase_sf"/>
</dbReference>
<dbReference type="Proteomes" id="UP001056455">
    <property type="component" value="Chromosome"/>
</dbReference>
<dbReference type="InterPro" id="IPR019810">
    <property type="entry name" value="Citrate_synthase_AS"/>
</dbReference>
<evidence type="ECO:0000256" key="4">
    <source>
        <dbReference type="ARBA" id="ARBA00049288"/>
    </source>
</evidence>
<dbReference type="PANTHER" id="PTHR11739">
    <property type="entry name" value="CITRATE SYNTHASE"/>
    <property type="match status" value="1"/>
</dbReference>
<comment type="catalytic activity">
    <reaction evidence="4">
        <text>oxaloacetate + acetyl-CoA + H2O = citrate + CoA + H(+)</text>
        <dbReference type="Rhea" id="RHEA:16845"/>
        <dbReference type="ChEBI" id="CHEBI:15377"/>
        <dbReference type="ChEBI" id="CHEBI:15378"/>
        <dbReference type="ChEBI" id="CHEBI:16452"/>
        <dbReference type="ChEBI" id="CHEBI:16947"/>
        <dbReference type="ChEBI" id="CHEBI:57287"/>
        <dbReference type="ChEBI" id="CHEBI:57288"/>
        <dbReference type="EC" id="2.3.3.16"/>
    </reaction>
</comment>
<accession>A0ABY4YPG2</accession>
<organism evidence="7 8">
    <name type="scientific">Ornithinimicrobium faecis</name>
    <dbReference type="NCBI Taxonomy" id="2934158"/>
    <lineage>
        <taxon>Bacteria</taxon>
        <taxon>Bacillati</taxon>
        <taxon>Actinomycetota</taxon>
        <taxon>Actinomycetes</taxon>
        <taxon>Micrococcales</taxon>
        <taxon>Ornithinimicrobiaceae</taxon>
        <taxon>Ornithinimicrobium</taxon>
    </lineage>
</organism>
<dbReference type="Pfam" id="PF00285">
    <property type="entry name" value="Citrate_synt"/>
    <property type="match status" value="1"/>
</dbReference>
<dbReference type="PIRSF" id="PIRSF001369">
    <property type="entry name" value="Citrate_synth"/>
    <property type="match status" value="1"/>
</dbReference>
<dbReference type="PANTHER" id="PTHR11739:SF23">
    <property type="entry name" value="CITRATE SYNTHASE 2-RELATED"/>
    <property type="match status" value="1"/>
</dbReference>
<proteinExistence type="inferred from homology"/>
<dbReference type="InterPro" id="IPR016142">
    <property type="entry name" value="Citrate_synth-like_lrg_a-sub"/>
</dbReference>
<keyword evidence="3 5" id="KW-0808">Transferase</keyword>
<dbReference type="InterPro" id="IPR016143">
    <property type="entry name" value="Citrate_synth-like_sm_a-sub"/>
</dbReference>
<dbReference type="PRINTS" id="PR00143">
    <property type="entry name" value="CITRTSNTHASE"/>
</dbReference>
<reference evidence="7" key="1">
    <citation type="submission" date="2022-06" db="EMBL/GenBank/DDBJ databases">
        <title>Ornithinimicrobium HY1793.</title>
        <authorList>
            <person name="Huang Y."/>
        </authorList>
    </citation>
    <scope>NUCLEOTIDE SEQUENCE</scope>
    <source>
        <strain evidence="7">HY1793</strain>
    </source>
</reference>
<evidence type="ECO:0000256" key="2">
    <source>
        <dbReference type="ARBA" id="ARBA00010566"/>
    </source>
</evidence>
<evidence type="ECO:0000256" key="5">
    <source>
        <dbReference type="PIRNR" id="PIRNR001369"/>
    </source>
</evidence>